<dbReference type="InterPro" id="IPR017871">
    <property type="entry name" value="ABC_transporter-like_CS"/>
</dbReference>
<dbReference type="SMART" id="SM00382">
    <property type="entry name" value="AAA"/>
    <property type="match status" value="2"/>
</dbReference>
<evidence type="ECO:0000256" key="3">
    <source>
        <dbReference type="ARBA" id="ARBA00022741"/>
    </source>
</evidence>
<dbReference type="EMBL" id="PGCL01000002">
    <property type="protein sequence ID" value="TAJ44548.1"/>
    <property type="molecule type" value="Genomic_DNA"/>
</dbReference>
<dbReference type="AlphaFoldDB" id="A0A483CTG7"/>
<dbReference type="InterPro" id="IPR015856">
    <property type="entry name" value="ABC_transpr_CbiO/EcfA_su"/>
</dbReference>
<reference evidence="7 8" key="1">
    <citation type="submission" date="2017-11" db="EMBL/GenBank/DDBJ databases">
        <title>Isolation and Characterization of Methanofollis Species from Methane Seep Offshore SW Taiwan.</title>
        <authorList>
            <person name="Teng N.-H."/>
            <person name="Lai M.-C."/>
            <person name="Chen S.-C."/>
        </authorList>
    </citation>
    <scope>NUCLEOTIDE SEQUENCE [LARGE SCALE GENOMIC DNA]</scope>
    <source>
        <strain evidence="7 8">FWC-SCC2</strain>
    </source>
</reference>
<dbReference type="InterPro" id="IPR003593">
    <property type="entry name" value="AAA+_ATPase"/>
</dbReference>
<dbReference type="Proteomes" id="UP000292580">
    <property type="component" value="Unassembled WGS sequence"/>
</dbReference>
<dbReference type="GO" id="GO:0042626">
    <property type="term" value="F:ATPase-coupled transmembrane transporter activity"/>
    <property type="evidence" value="ECO:0007669"/>
    <property type="project" value="TreeGrafter"/>
</dbReference>
<dbReference type="RefSeq" id="WP_130646339.1">
    <property type="nucleotide sequence ID" value="NZ_PGCL01000002.1"/>
</dbReference>
<keyword evidence="4" id="KW-0067">ATP-binding</keyword>
<sequence>MRPDPVVAADHLTVSYGGGRRVERATVLDDLTFSIRRGEFVLLAGASGSGKSTLLRCINGLIPHSHDGAMAGRVSVVGMDTREHQVCEIAQQVGTVFQNPDYQLFCTDVESEIAFGPEQCGIPPDEITARVEHAMSAVDIAHLINRETDALSWGERQRLAIAAVLSMEPAVLLLDEPVSGIDAETAQHLLNTLARLNQERGLTVILAEHRIGTVLPSCTRVIALHDGKMIYDGPAEGYAAAPGHSAGMEGPLISPGTTPAITFKEITVCRPGREEPVLDSVSLSVHAGEIVFLTGPNGSGKTTLLRCANGLLRPDSGEVNVRGRPIGTRSVAEVASSVGFLPQHADTHLFAETVREEIAFGPGNLDHEPGRIERSIKHLIRALDLLAIGPDAPPLSLSVGEKQRLAIASILAMDTPIIILDEPTLGLDVRRKTDLAAVLRERSAHGAAVLIATHDPDFITLTGGRVVTLQGGRLLRGEGP</sequence>
<dbReference type="Pfam" id="PF00005">
    <property type="entry name" value="ABC_tran"/>
    <property type="match status" value="2"/>
</dbReference>
<gene>
    <name evidence="7" type="ORF">CUJ86_04330</name>
</gene>
<dbReference type="PROSITE" id="PS00211">
    <property type="entry name" value="ABC_TRANSPORTER_1"/>
    <property type="match status" value="1"/>
</dbReference>
<comment type="function">
    <text evidence="5">Probably part of an ABC transporter complex. Responsible for energy coupling to the transport system.</text>
</comment>
<name>A0A483CTG7_9EURY</name>
<dbReference type="PANTHER" id="PTHR43553">
    <property type="entry name" value="HEAVY METAL TRANSPORTER"/>
    <property type="match status" value="1"/>
</dbReference>
<protein>
    <recommendedName>
        <fullName evidence="6">ABC transporter domain-containing protein</fullName>
    </recommendedName>
</protein>
<comment type="caution">
    <text evidence="7">The sequence shown here is derived from an EMBL/GenBank/DDBJ whole genome shotgun (WGS) entry which is preliminary data.</text>
</comment>
<organism evidence="7 8">
    <name type="scientific">Methanofollis fontis</name>
    <dbReference type="NCBI Taxonomy" id="2052832"/>
    <lineage>
        <taxon>Archaea</taxon>
        <taxon>Methanobacteriati</taxon>
        <taxon>Methanobacteriota</taxon>
        <taxon>Stenosarchaea group</taxon>
        <taxon>Methanomicrobia</taxon>
        <taxon>Methanomicrobiales</taxon>
        <taxon>Methanomicrobiaceae</taxon>
        <taxon>Methanofollis</taxon>
    </lineage>
</organism>
<evidence type="ECO:0000256" key="4">
    <source>
        <dbReference type="ARBA" id="ARBA00022840"/>
    </source>
</evidence>
<dbReference type="Gene3D" id="3.40.50.300">
    <property type="entry name" value="P-loop containing nucleotide triphosphate hydrolases"/>
    <property type="match status" value="2"/>
</dbReference>
<proteinExistence type="predicted"/>
<accession>A0A483CTG7</accession>
<comment type="subcellular location">
    <subcellularLocation>
        <location evidence="1">Cell membrane</location>
    </subcellularLocation>
</comment>
<dbReference type="CDD" id="cd03225">
    <property type="entry name" value="ABC_cobalt_CbiO_domain1"/>
    <property type="match status" value="2"/>
</dbReference>
<dbReference type="OrthoDB" id="35850at2157"/>
<dbReference type="InterPro" id="IPR027417">
    <property type="entry name" value="P-loop_NTPase"/>
</dbReference>
<evidence type="ECO:0000313" key="7">
    <source>
        <dbReference type="EMBL" id="TAJ44548.1"/>
    </source>
</evidence>
<evidence type="ECO:0000259" key="6">
    <source>
        <dbReference type="PROSITE" id="PS50893"/>
    </source>
</evidence>
<evidence type="ECO:0000256" key="5">
    <source>
        <dbReference type="ARBA" id="ARBA00025157"/>
    </source>
</evidence>
<evidence type="ECO:0000256" key="2">
    <source>
        <dbReference type="ARBA" id="ARBA00022448"/>
    </source>
</evidence>
<dbReference type="SUPFAM" id="SSF52540">
    <property type="entry name" value="P-loop containing nucleoside triphosphate hydrolases"/>
    <property type="match status" value="2"/>
</dbReference>
<keyword evidence="8" id="KW-1185">Reference proteome</keyword>
<dbReference type="PROSITE" id="PS50893">
    <property type="entry name" value="ABC_TRANSPORTER_2"/>
    <property type="match status" value="2"/>
</dbReference>
<feature type="domain" description="ABC transporter" evidence="6">
    <location>
        <begin position="7"/>
        <end position="251"/>
    </location>
</feature>
<keyword evidence="3" id="KW-0547">Nucleotide-binding</keyword>
<dbReference type="GO" id="GO:0016887">
    <property type="term" value="F:ATP hydrolysis activity"/>
    <property type="evidence" value="ECO:0007669"/>
    <property type="project" value="InterPro"/>
</dbReference>
<evidence type="ECO:0000313" key="8">
    <source>
        <dbReference type="Proteomes" id="UP000292580"/>
    </source>
</evidence>
<keyword evidence="2" id="KW-0813">Transport</keyword>
<feature type="domain" description="ABC transporter" evidence="6">
    <location>
        <begin position="261"/>
        <end position="480"/>
    </location>
</feature>
<dbReference type="InterPro" id="IPR003439">
    <property type="entry name" value="ABC_transporter-like_ATP-bd"/>
</dbReference>
<dbReference type="GO" id="GO:0043190">
    <property type="term" value="C:ATP-binding cassette (ABC) transporter complex"/>
    <property type="evidence" value="ECO:0007669"/>
    <property type="project" value="TreeGrafter"/>
</dbReference>
<evidence type="ECO:0000256" key="1">
    <source>
        <dbReference type="ARBA" id="ARBA00004236"/>
    </source>
</evidence>
<dbReference type="GO" id="GO:0005524">
    <property type="term" value="F:ATP binding"/>
    <property type="evidence" value="ECO:0007669"/>
    <property type="project" value="UniProtKB-KW"/>
</dbReference>
<dbReference type="InterPro" id="IPR050095">
    <property type="entry name" value="ECF_ABC_transporter_ATP-bd"/>
</dbReference>